<evidence type="ECO:0000256" key="5">
    <source>
        <dbReference type="RuleBase" id="RU003870"/>
    </source>
</evidence>
<dbReference type="PRINTS" id="PR00059">
    <property type="entry name" value="RIBOSOMALL6"/>
</dbReference>
<dbReference type="PIRSF" id="PIRSF002162">
    <property type="entry name" value="Ribosomal_L6"/>
    <property type="match status" value="1"/>
</dbReference>
<dbReference type="InterPro" id="IPR019906">
    <property type="entry name" value="Ribosomal_uL6_bac-type"/>
</dbReference>
<dbReference type="Pfam" id="PF00347">
    <property type="entry name" value="Ribosomal_L6"/>
    <property type="match status" value="2"/>
</dbReference>
<dbReference type="HAMAP" id="MF_01365_B">
    <property type="entry name" value="Ribosomal_uL6_B"/>
    <property type="match status" value="1"/>
</dbReference>
<comment type="function">
    <text evidence="3 5">This protein binds to the 23S rRNA, and is important in its secondary structure. It is located near the subunit interface in the base of the L7/L12 stalk, and near the tRNA binding site of the peptidyltransferase center.</text>
</comment>
<protein>
    <recommendedName>
        <fullName evidence="3">Large ribosomal subunit protein uL6</fullName>
    </recommendedName>
</protein>
<keyword evidence="1 3" id="KW-0689">Ribosomal protein</keyword>
<evidence type="ECO:0000313" key="7">
    <source>
        <dbReference type="EMBL" id="OGN03888.1"/>
    </source>
</evidence>
<dbReference type="SUPFAM" id="SSF56053">
    <property type="entry name" value="Ribosomal protein L6"/>
    <property type="match status" value="2"/>
</dbReference>
<sequence>MSRIGKKTIKIPDGVEVKVDGQTVKVKGPKGELERTLPGILDIKVESGFARVSLKSEAVGNREGSKFWGLGRALLATMIEGVSSGFEKVLEFSGVGFKAQVKGDSIELSLGYSNPVIIQAPAGVNYQVEKNVIKVFGIDKEKVGQVAALIRDARPPEPYKGTGIKYKDEIIIRKAGKKAVATAG</sequence>
<dbReference type="PANTHER" id="PTHR11655:SF14">
    <property type="entry name" value="LARGE RIBOSOMAL SUBUNIT PROTEIN UL6M"/>
    <property type="match status" value="1"/>
</dbReference>
<feature type="domain" description="Large ribosomal subunit protein uL6 alpha-beta" evidence="6">
    <location>
        <begin position="11"/>
        <end position="85"/>
    </location>
</feature>
<feature type="domain" description="Large ribosomal subunit protein uL6 alpha-beta" evidence="6">
    <location>
        <begin position="94"/>
        <end position="166"/>
    </location>
</feature>
<dbReference type="InterPro" id="IPR036789">
    <property type="entry name" value="Ribosomal_uL6-like_a/b-dom_sf"/>
</dbReference>
<dbReference type="InterPro" id="IPR020040">
    <property type="entry name" value="Ribosomal_uL6_a/b-dom"/>
</dbReference>
<reference evidence="7 8" key="1">
    <citation type="journal article" date="2016" name="Nat. Commun.">
        <title>Thousands of microbial genomes shed light on interconnected biogeochemical processes in an aquifer system.</title>
        <authorList>
            <person name="Anantharaman K."/>
            <person name="Brown C.T."/>
            <person name="Hug L.A."/>
            <person name="Sharon I."/>
            <person name="Castelle C.J."/>
            <person name="Probst A.J."/>
            <person name="Thomas B.C."/>
            <person name="Singh A."/>
            <person name="Wilkins M.J."/>
            <person name="Karaoz U."/>
            <person name="Brodie E.L."/>
            <person name="Williams K.H."/>
            <person name="Hubbard S.S."/>
            <person name="Banfield J.F."/>
        </authorList>
    </citation>
    <scope>NUCLEOTIDE SEQUENCE [LARGE SCALE GENOMIC DNA]</scope>
</reference>
<comment type="caution">
    <text evidence="7">The sequence shown here is derived from an EMBL/GenBank/DDBJ whole genome shotgun (WGS) entry which is preliminary data.</text>
</comment>
<comment type="similarity">
    <text evidence="3 4">Belongs to the universal ribosomal protein uL6 family.</text>
</comment>
<organism evidence="7 8">
    <name type="scientific">Candidatus Yanofskybacteria bacterium RIFCSPHIGHO2_01_FULL_44_17</name>
    <dbReference type="NCBI Taxonomy" id="1802668"/>
    <lineage>
        <taxon>Bacteria</taxon>
        <taxon>Candidatus Yanofskyibacteriota</taxon>
    </lineage>
</organism>
<dbReference type="NCBIfam" id="TIGR03654">
    <property type="entry name" value="L6_bact"/>
    <property type="match status" value="1"/>
</dbReference>
<keyword evidence="2 3" id="KW-0687">Ribonucleoprotein</keyword>
<comment type="subunit">
    <text evidence="3">Part of the 50S ribosomal subunit.</text>
</comment>
<dbReference type="Proteomes" id="UP000177507">
    <property type="component" value="Unassembled WGS sequence"/>
</dbReference>
<dbReference type="GO" id="GO:0019843">
    <property type="term" value="F:rRNA binding"/>
    <property type="evidence" value="ECO:0007669"/>
    <property type="project" value="UniProtKB-UniRule"/>
</dbReference>
<keyword evidence="3 5" id="KW-0694">RNA-binding</keyword>
<evidence type="ECO:0000259" key="6">
    <source>
        <dbReference type="Pfam" id="PF00347"/>
    </source>
</evidence>
<dbReference type="AlphaFoldDB" id="A0A1F8ETN2"/>
<evidence type="ECO:0000256" key="2">
    <source>
        <dbReference type="ARBA" id="ARBA00023274"/>
    </source>
</evidence>
<accession>A0A1F8ETN2</accession>
<dbReference type="EMBL" id="MGJI01000029">
    <property type="protein sequence ID" value="OGN03888.1"/>
    <property type="molecule type" value="Genomic_DNA"/>
</dbReference>
<evidence type="ECO:0000256" key="3">
    <source>
        <dbReference type="HAMAP-Rule" id="MF_01365"/>
    </source>
</evidence>
<dbReference type="Gene3D" id="3.90.930.12">
    <property type="entry name" value="Ribosomal protein L6, alpha-beta domain"/>
    <property type="match status" value="2"/>
</dbReference>
<dbReference type="InterPro" id="IPR000702">
    <property type="entry name" value="Ribosomal_uL6-like"/>
</dbReference>
<dbReference type="GO" id="GO:0003735">
    <property type="term" value="F:structural constituent of ribosome"/>
    <property type="evidence" value="ECO:0007669"/>
    <property type="project" value="UniProtKB-UniRule"/>
</dbReference>
<gene>
    <name evidence="3" type="primary">rplF</name>
    <name evidence="7" type="ORF">A2831_03170</name>
</gene>
<dbReference type="GO" id="GO:0002181">
    <property type="term" value="P:cytoplasmic translation"/>
    <property type="evidence" value="ECO:0007669"/>
    <property type="project" value="TreeGrafter"/>
</dbReference>
<evidence type="ECO:0000256" key="4">
    <source>
        <dbReference type="RuleBase" id="RU003869"/>
    </source>
</evidence>
<dbReference type="GO" id="GO:0022625">
    <property type="term" value="C:cytosolic large ribosomal subunit"/>
    <property type="evidence" value="ECO:0007669"/>
    <property type="project" value="UniProtKB-UniRule"/>
</dbReference>
<proteinExistence type="inferred from homology"/>
<evidence type="ECO:0000256" key="1">
    <source>
        <dbReference type="ARBA" id="ARBA00022980"/>
    </source>
</evidence>
<evidence type="ECO:0000313" key="8">
    <source>
        <dbReference type="Proteomes" id="UP000177507"/>
    </source>
</evidence>
<keyword evidence="3 5" id="KW-0699">rRNA-binding</keyword>
<name>A0A1F8ETN2_9BACT</name>
<dbReference type="STRING" id="1802668.A2831_03170"/>
<dbReference type="PANTHER" id="PTHR11655">
    <property type="entry name" value="60S/50S RIBOSOMAL PROTEIN L6/L9"/>
    <property type="match status" value="1"/>
</dbReference>